<dbReference type="Pfam" id="PF00955">
    <property type="entry name" value="HCO3_cotransp"/>
    <property type="match status" value="1"/>
</dbReference>
<dbReference type="GO" id="GO:0006820">
    <property type="term" value="P:monoatomic anion transport"/>
    <property type="evidence" value="ECO:0007669"/>
    <property type="project" value="InterPro"/>
</dbReference>
<organism evidence="3 4">
    <name type="scientific">Notothenia coriiceps</name>
    <name type="common">black rockcod</name>
    <dbReference type="NCBI Taxonomy" id="8208"/>
    <lineage>
        <taxon>Eukaryota</taxon>
        <taxon>Metazoa</taxon>
        <taxon>Chordata</taxon>
        <taxon>Craniata</taxon>
        <taxon>Vertebrata</taxon>
        <taxon>Euteleostomi</taxon>
        <taxon>Actinopterygii</taxon>
        <taxon>Neopterygii</taxon>
        <taxon>Teleostei</taxon>
        <taxon>Neoteleostei</taxon>
        <taxon>Acanthomorphata</taxon>
        <taxon>Eupercaria</taxon>
        <taxon>Perciformes</taxon>
        <taxon>Notothenioidei</taxon>
        <taxon>Nototheniidae</taxon>
        <taxon>Notothenia</taxon>
    </lineage>
</organism>
<name>A0A6I9P9H0_9TELE</name>
<dbReference type="InterPro" id="IPR011531">
    <property type="entry name" value="HCO3_transpt-like_TM_dom"/>
</dbReference>
<dbReference type="KEGG" id="ncc:104960848"/>
<evidence type="ECO:0000259" key="2">
    <source>
        <dbReference type="Pfam" id="PF00955"/>
    </source>
</evidence>
<dbReference type="GeneID" id="104960848"/>
<proteinExistence type="predicted"/>
<feature type="domain" description="Bicarbonate transporter-like transmembrane" evidence="2">
    <location>
        <begin position="21"/>
        <end position="88"/>
    </location>
</feature>
<gene>
    <name evidence="4" type="primary">LOC104960848</name>
</gene>
<accession>A0A6I9P9H0</accession>
<sequence>MIFNALVPIPDNSSSVSVIGLNVTGLDWSQLSKKECLKYGGALVGKTCKYVPDLALMSFILFFGTYSMTVSLKKFKFSRYFPTKVRRISA</sequence>
<evidence type="ECO:0000256" key="1">
    <source>
        <dbReference type="SAM" id="Phobius"/>
    </source>
</evidence>
<reference evidence="4" key="1">
    <citation type="submission" date="2025-08" db="UniProtKB">
        <authorList>
            <consortium name="RefSeq"/>
        </authorList>
    </citation>
    <scope>IDENTIFICATION</scope>
    <source>
        <tissue evidence="4">Muscle</tissue>
    </source>
</reference>
<feature type="transmembrane region" description="Helical" evidence="1">
    <location>
        <begin position="54"/>
        <end position="72"/>
    </location>
</feature>
<keyword evidence="1" id="KW-1133">Transmembrane helix</keyword>
<dbReference type="OrthoDB" id="1735926at2759"/>
<protein>
    <submittedName>
        <fullName evidence="4">Electrogenic sodium bicarbonate cotransporter 4-like</fullName>
    </submittedName>
</protein>
<dbReference type="RefSeq" id="XP_010787324.1">
    <property type="nucleotide sequence ID" value="XM_010789022.1"/>
</dbReference>
<keyword evidence="3" id="KW-1185">Reference proteome</keyword>
<evidence type="ECO:0000313" key="3">
    <source>
        <dbReference type="Proteomes" id="UP000504611"/>
    </source>
</evidence>
<dbReference type="AlphaFoldDB" id="A0A6I9P9H0"/>
<dbReference type="Proteomes" id="UP000504611">
    <property type="component" value="Unplaced"/>
</dbReference>
<keyword evidence="1" id="KW-0472">Membrane</keyword>
<dbReference type="GO" id="GO:0016020">
    <property type="term" value="C:membrane"/>
    <property type="evidence" value="ECO:0007669"/>
    <property type="project" value="InterPro"/>
</dbReference>
<evidence type="ECO:0000313" key="4">
    <source>
        <dbReference type="RefSeq" id="XP_010787324.1"/>
    </source>
</evidence>
<keyword evidence="1" id="KW-0812">Transmembrane</keyword>